<protein>
    <submittedName>
        <fullName evidence="1">DUF1059 domain-containing protein</fullName>
    </submittedName>
</protein>
<proteinExistence type="predicted"/>
<dbReference type="InterPro" id="IPR009409">
    <property type="entry name" value="DUF1059"/>
</dbReference>
<keyword evidence="2" id="KW-1185">Reference proteome</keyword>
<dbReference type="Pfam" id="PF06348">
    <property type="entry name" value="DUF1059"/>
    <property type="match status" value="1"/>
</dbReference>
<accession>A0A7D5KSD8</accession>
<dbReference type="KEGG" id="haly:HYG82_10955"/>
<dbReference type="Proteomes" id="UP000509241">
    <property type="component" value="Chromosome"/>
</dbReference>
<evidence type="ECO:0000313" key="1">
    <source>
        <dbReference type="EMBL" id="QLG49344.1"/>
    </source>
</evidence>
<dbReference type="AlphaFoldDB" id="A0A7D5KSD8"/>
<dbReference type="RefSeq" id="WP_179261079.1">
    <property type="nucleotide sequence ID" value="NZ_CP058601.1"/>
</dbReference>
<gene>
    <name evidence="1" type="ORF">HYG82_10955</name>
</gene>
<organism evidence="1 2">
    <name type="scientific">Natrinema halophilum</name>
    <dbReference type="NCBI Taxonomy" id="1699371"/>
    <lineage>
        <taxon>Archaea</taxon>
        <taxon>Methanobacteriati</taxon>
        <taxon>Methanobacteriota</taxon>
        <taxon>Stenosarchaea group</taxon>
        <taxon>Halobacteria</taxon>
        <taxon>Halobacteriales</taxon>
        <taxon>Natrialbaceae</taxon>
        <taxon>Natrinema</taxon>
    </lineage>
</organism>
<reference evidence="1 2" key="1">
    <citation type="submission" date="2020-07" db="EMBL/GenBank/DDBJ databases">
        <authorList>
            <person name="Cui H."/>
        </authorList>
    </citation>
    <scope>NUCLEOTIDE SEQUENCE [LARGE SCALE GENOMIC DNA]</scope>
    <source>
        <strain evidence="1 2">YPL8</strain>
    </source>
</reference>
<dbReference type="OrthoDB" id="9023at2157"/>
<dbReference type="GeneID" id="56033816"/>
<sequence>MTVQFECFQEGCPFLVRAASTDEIVHLVDEHAEYAHDLDIERDTIESEIERM</sequence>
<dbReference type="EMBL" id="CP058601">
    <property type="protein sequence ID" value="QLG49344.1"/>
    <property type="molecule type" value="Genomic_DNA"/>
</dbReference>
<evidence type="ECO:0000313" key="2">
    <source>
        <dbReference type="Proteomes" id="UP000509241"/>
    </source>
</evidence>
<name>A0A7D5KSD8_9EURY</name>